<evidence type="ECO:0000313" key="1">
    <source>
        <dbReference type="EMBL" id="WCL71089.1"/>
    </source>
</evidence>
<evidence type="ECO:0000313" key="2">
    <source>
        <dbReference type="Proteomes" id="UP001221268"/>
    </source>
</evidence>
<accession>A0ABY7RHH5</accession>
<gene>
    <name evidence="1" type="ORF">PJU73_06955</name>
</gene>
<reference evidence="1 2" key="1">
    <citation type="submission" date="2023-01" db="EMBL/GenBank/DDBJ databases">
        <authorList>
            <person name="Yang C."/>
        </authorList>
    </citation>
    <scope>NUCLEOTIDE SEQUENCE [LARGE SCALE GENOMIC DNA]</scope>
    <source>
        <strain evidence="1 2">ZJ106</strain>
    </source>
</reference>
<dbReference type="Proteomes" id="UP001221268">
    <property type="component" value="Chromosome"/>
</dbReference>
<organism evidence="1 2">
    <name type="scientific">Neisseria lisongii</name>
    <dbReference type="NCBI Taxonomy" id="2912188"/>
    <lineage>
        <taxon>Bacteria</taxon>
        <taxon>Pseudomonadati</taxon>
        <taxon>Pseudomonadota</taxon>
        <taxon>Betaproteobacteria</taxon>
        <taxon>Neisseriales</taxon>
        <taxon>Neisseriaceae</taxon>
        <taxon>Neisseria</taxon>
    </lineage>
</organism>
<protein>
    <recommendedName>
        <fullName evidence="3">IS110 family transposase</fullName>
    </recommendedName>
</protein>
<keyword evidence="2" id="KW-1185">Reference proteome</keyword>
<name>A0ABY7RHH5_9NEIS</name>
<sequence>MPAMVFCFGVHKDSIYSPFVQRLPGRNKLAKKAVIVALMRKLVTIAQSVLKYQHPFNEERCAKMCLDKA</sequence>
<evidence type="ECO:0008006" key="3">
    <source>
        <dbReference type="Google" id="ProtNLM"/>
    </source>
</evidence>
<proteinExistence type="predicted"/>
<dbReference type="EMBL" id="CP116766">
    <property type="protein sequence ID" value="WCL71089.1"/>
    <property type="molecule type" value="Genomic_DNA"/>
</dbReference>
<dbReference type="RefSeq" id="WP_237091821.1">
    <property type="nucleotide sequence ID" value="NZ_CP116766.1"/>
</dbReference>